<reference evidence="1" key="1">
    <citation type="submission" date="2019-12" db="EMBL/GenBank/DDBJ databases">
        <title>An insight into the sialome of adult female Ixodes ricinus ticks feeding for 6 days.</title>
        <authorList>
            <person name="Perner J."/>
            <person name="Ribeiro J.M.C."/>
        </authorList>
    </citation>
    <scope>NUCLEOTIDE SEQUENCE</scope>
    <source>
        <strain evidence="1">Semi-engorged</strain>
        <tissue evidence="1">Salivary glands</tissue>
    </source>
</reference>
<evidence type="ECO:0000313" key="1">
    <source>
        <dbReference type="EMBL" id="MXU89225.1"/>
    </source>
</evidence>
<protein>
    <submittedName>
        <fullName evidence="1">Uncharacterized protein</fullName>
    </submittedName>
</protein>
<sequence length="106" mass="11668">MRAASLVCIVQGIVADYGAIFERLVGHGNGLLQLANVCCSRNALPSLHSTKWQQNATFSGGHFEGVHAYARRCRPLWYFSERRELRLPGAAGAAPLQSGRPDIREF</sequence>
<organism evidence="1">
    <name type="scientific">Ixodes ricinus</name>
    <name type="common">Common tick</name>
    <name type="synonym">Acarus ricinus</name>
    <dbReference type="NCBI Taxonomy" id="34613"/>
    <lineage>
        <taxon>Eukaryota</taxon>
        <taxon>Metazoa</taxon>
        <taxon>Ecdysozoa</taxon>
        <taxon>Arthropoda</taxon>
        <taxon>Chelicerata</taxon>
        <taxon>Arachnida</taxon>
        <taxon>Acari</taxon>
        <taxon>Parasitiformes</taxon>
        <taxon>Ixodida</taxon>
        <taxon>Ixodoidea</taxon>
        <taxon>Ixodidae</taxon>
        <taxon>Ixodinae</taxon>
        <taxon>Ixodes</taxon>
    </lineage>
</organism>
<proteinExistence type="predicted"/>
<dbReference type="EMBL" id="GIFC01007142">
    <property type="protein sequence ID" value="MXU89225.1"/>
    <property type="molecule type" value="Transcribed_RNA"/>
</dbReference>
<name>A0A6B0UHR9_IXORI</name>
<accession>A0A6B0UHR9</accession>
<dbReference type="AlphaFoldDB" id="A0A6B0UHR9"/>